<dbReference type="InterPro" id="IPR017946">
    <property type="entry name" value="PLC-like_Pdiesterase_TIM-brl"/>
</dbReference>
<comment type="similarity">
    <text evidence="1">Belongs to the AIM6 family.</text>
</comment>
<evidence type="ECO:0000313" key="5">
    <source>
        <dbReference type="EMBL" id="ODQ60238.1"/>
    </source>
</evidence>
<dbReference type="PANTHER" id="PTHR31571">
    <property type="entry name" value="ALTERED INHERITANCE OF MITOCHONDRIA PROTEIN 6"/>
    <property type="match status" value="1"/>
</dbReference>
<accession>A0A1E3P4K1</accession>
<dbReference type="Proteomes" id="UP000094112">
    <property type="component" value="Unassembled WGS sequence"/>
</dbReference>
<keyword evidence="4" id="KW-1133">Transmembrane helix</keyword>
<dbReference type="GeneID" id="30200687"/>
<evidence type="ECO:0000313" key="6">
    <source>
        <dbReference type="Proteomes" id="UP000094112"/>
    </source>
</evidence>
<dbReference type="InterPro" id="IPR051236">
    <property type="entry name" value="HAT_RTT109-like"/>
</dbReference>
<keyword evidence="6" id="KW-1185">Reference proteome</keyword>
<evidence type="ECO:0000256" key="4">
    <source>
        <dbReference type="SAM" id="Phobius"/>
    </source>
</evidence>
<reference evidence="5 6" key="1">
    <citation type="journal article" date="2016" name="Proc. Natl. Acad. Sci. U.S.A.">
        <title>Comparative genomics of biotechnologically important yeasts.</title>
        <authorList>
            <person name="Riley R."/>
            <person name="Haridas S."/>
            <person name="Wolfe K.H."/>
            <person name="Lopes M.R."/>
            <person name="Hittinger C.T."/>
            <person name="Goeker M."/>
            <person name="Salamov A.A."/>
            <person name="Wisecaver J.H."/>
            <person name="Long T.M."/>
            <person name="Calvey C.H."/>
            <person name="Aerts A.L."/>
            <person name="Barry K.W."/>
            <person name="Choi C."/>
            <person name="Clum A."/>
            <person name="Coughlan A.Y."/>
            <person name="Deshpande S."/>
            <person name="Douglass A.P."/>
            <person name="Hanson S.J."/>
            <person name="Klenk H.-P."/>
            <person name="LaButti K.M."/>
            <person name="Lapidus A."/>
            <person name="Lindquist E.A."/>
            <person name="Lipzen A.M."/>
            <person name="Meier-Kolthoff J.P."/>
            <person name="Ohm R.A."/>
            <person name="Otillar R.P."/>
            <person name="Pangilinan J.L."/>
            <person name="Peng Y."/>
            <person name="Rokas A."/>
            <person name="Rosa C.A."/>
            <person name="Scheuner C."/>
            <person name="Sibirny A.A."/>
            <person name="Slot J.C."/>
            <person name="Stielow J.B."/>
            <person name="Sun H."/>
            <person name="Kurtzman C.P."/>
            <person name="Blackwell M."/>
            <person name="Grigoriev I.V."/>
            <person name="Jeffries T.W."/>
        </authorList>
    </citation>
    <scope>NUCLEOTIDE SEQUENCE [LARGE SCALE GENOMIC DNA]</scope>
    <source>
        <strain evidence="6">ATCC 58044 / CBS 1984 / NCYC 433 / NRRL Y-366-8</strain>
    </source>
</reference>
<dbReference type="GO" id="GO:0006629">
    <property type="term" value="P:lipid metabolic process"/>
    <property type="evidence" value="ECO:0007669"/>
    <property type="project" value="InterPro"/>
</dbReference>
<dbReference type="SUPFAM" id="SSF51695">
    <property type="entry name" value="PLC-like phosphodiesterases"/>
    <property type="match status" value="1"/>
</dbReference>
<feature type="transmembrane region" description="Helical" evidence="4">
    <location>
        <begin position="69"/>
        <end position="88"/>
    </location>
</feature>
<proteinExistence type="inferred from homology"/>
<dbReference type="STRING" id="683960.A0A1E3P4K1"/>
<dbReference type="OrthoDB" id="4153866at2759"/>
<sequence length="396" mass="45438">MSFFNSWKPQGPSYSIINQDHIMLGPISPKTIGDSSSSVETPSKTIEIDNDHNQELNYYKRRSSLFTKIMALLFIINILFAIMLGITIKSKTNPTFLQDYLGSFNQYHSSTFMKFRNTLLTQSKVELLNKDHQVLPIHSHNDYWRKTPLFDALRLGINSVEADVWYLPSSKDSPLNPPELYVGHHRYKLSSYKTLESLYLSNLEALLDDVNSKIPNDNEDFGSNTLDNHNFTKPQEWENNLHVLETFLIPFIEKDYLSFYDSTTSKFYKGPITIIISGNIPYELIKQQKYRFTFIDAPLDHDDFALKYDNTTSIYSSSSLKRLTGSNSALGFNGLSDEQKSILSSKFKMAHDLGIKVRVWDTPKWPLTIRNAVWKDLLELGVDLLNVDDLQGAVAF</sequence>
<dbReference type="RefSeq" id="XP_019039445.1">
    <property type="nucleotide sequence ID" value="XM_019183441.1"/>
</dbReference>
<keyword evidence="4" id="KW-0472">Membrane</keyword>
<evidence type="ECO:0000256" key="2">
    <source>
        <dbReference type="ARBA" id="ARBA00014286"/>
    </source>
</evidence>
<dbReference type="GO" id="GO:0008081">
    <property type="term" value="F:phosphoric diester hydrolase activity"/>
    <property type="evidence" value="ECO:0007669"/>
    <property type="project" value="InterPro"/>
</dbReference>
<protein>
    <recommendedName>
        <fullName evidence="2">Altered inheritance of mitochondria protein 6</fullName>
    </recommendedName>
</protein>
<keyword evidence="3" id="KW-0732">Signal</keyword>
<dbReference type="EMBL" id="KV454210">
    <property type="protein sequence ID" value="ODQ60238.1"/>
    <property type="molecule type" value="Genomic_DNA"/>
</dbReference>
<name>A0A1E3P4K1_WICAA</name>
<dbReference type="PANTHER" id="PTHR31571:SF1">
    <property type="entry name" value="ALTERED INHERITANCE OF MITOCHONDRIA PROTEIN 6"/>
    <property type="match status" value="1"/>
</dbReference>
<keyword evidence="4" id="KW-0812">Transmembrane</keyword>
<gene>
    <name evidence="5" type="ORF">WICANDRAFT_62800</name>
</gene>
<evidence type="ECO:0000256" key="1">
    <source>
        <dbReference type="ARBA" id="ARBA00008858"/>
    </source>
</evidence>
<organism evidence="5 6">
    <name type="scientific">Wickerhamomyces anomalus (strain ATCC 58044 / CBS 1984 / NCYC 433 / NRRL Y-366-8)</name>
    <name type="common">Yeast</name>
    <name type="synonym">Hansenula anomala</name>
    <dbReference type="NCBI Taxonomy" id="683960"/>
    <lineage>
        <taxon>Eukaryota</taxon>
        <taxon>Fungi</taxon>
        <taxon>Dikarya</taxon>
        <taxon>Ascomycota</taxon>
        <taxon>Saccharomycotina</taxon>
        <taxon>Saccharomycetes</taxon>
        <taxon>Phaffomycetales</taxon>
        <taxon>Wickerhamomycetaceae</taxon>
        <taxon>Wickerhamomyces</taxon>
    </lineage>
</organism>
<dbReference type="AlphaFoldDB" id="A0A1E3P4K1"/>
<evidence type="ECO:0000256" key="3">
    <source>
        <dbReference type="ARBA" id="ARBA00022729"/>
    </source>
</evidence>